<dbReference type="Proteomes" id="UP000216021">
    <property type="component" value="Unassembled WGS sequence"/>
</dbReference>
<dbReference type="PANTHER" id="PTHR33755">
    <property type="entry name" value="TOXIN PARE1-RELATED"/>
    <property type="match status" value="1"/>
</dbReference>
<comment type="similarity">
    <text evidence="1">Belongs to the RelE toxin family.</text>
</comment>
<dbReference type="InterPro" id="IPR051803">
    <property type="entry name" value="TA_system_RelE-like_toxin"/>
</dbReference>
<dbReference type="InterPro" id="IPR035093">
    <property type="entry name" value="RelE/ParE_toxin_dom_sf"/>
</dbReference>
<protein>
    <submittedName>
        <fullName evidence="3">Addiction module antitoxin</fullName>
    </submittedName>
</protein>
<reference evidence="3 4" key="1">
    <citation type="submission" date="2016-11" db="EMBL/GenBank/DDBJ databases">
        <title>Rahnella oryzae sp. nov., isolated from rice root.</title>
        <authorList>
            <person name="Zhang X.-X."/>
            <person name="Zhang J."/>
        </authorList>
    </citation>
    <scope>NUCLEOTIDE SEQUENCE [LARGE SCALE GENOMIC DNA]</scope>
    <source>
        <strain evidence="3 4">J11-6</strain>
    </source>
</reference>
<evidence type="ECO:0000313" key="4">
    <source>
        <dbReference type="Proteomes" id="UP000216021"/>
    </source>
</evidence>
<name>A0A1S8CE50_9GAMM</name>
<evidence type="ECO:0000256" key="1">
    <source>
        <dbReference type="ARBA" id="ARBA00006226"/>
    </source>
</evidence>
<keyword evidence="4" id="KW-1185">Reference proteome</keyword>
<dbReference type="Pfam" id="PF05016">
    <property type="entry name" value="ParE_toxin"/>
    <property type="match status" value="1"/>
</dbReference>
<dbReference type="Gene3D" id="3.30.2310.20">
    <property type="entry name" value="RelE-like"/>
    <property type="match status" value="1"/>
</dbReference>
<dbReference type="STRING" id="2034155.BMI79_21305"/>
<comment type="caution">
    <text evidence="3">The sequence shown here is derived from an EMBL/GenBank/DDBJ whole genome shotgun (WGS) entry which is preliminary data.</text>
</comment>
<dbReference type="AlphaFoldDB" id="A0A1S8CE50"/>
<organism evidence="3 4">
    <name type="scientific">Serratia oryzae</name>
    <dbReference type="NCBI Taxonomy" id="2034155"/>
    <lineage>
        <taxon>Bacteria</taxon>
        <taxon>Pseudomonadati</taxon>
        <taxon>Pseudomonadota</taxon>
        <taxon>Gammaproteobacteria</taxon>
        <taxon>Enterobacterales</taxon>
        <taxon>Yersiniaceae</taxon>
        <taxon>Serratia</taxon>
    </lineage>
</organism>
<gene>
    <name evidence="3" type="ORF">BMI79_21305</name>
</gene>
<accession>A0A1S8CE50</accession>
<sequence length="91" mass="10444">MLPVKWTDDARTALYTLIAFIAEQNPFAAESLLHRIEDSTLPATEHPYIFRPGRVPGTREIVAHPNYIVVYRVLVDCIEVLDVLHARQEYP</sequence>
<dbReference type="InterPro" id="IPR007712">
    <property type="entry name" value="RelE/ParE_toxin"/>
</dbReference>
<keyword evidence="2" id="KW-1277">Toxin-antitoxin system</keyword>
<dbReference type="RefSeq" id="WP_076944270.1">
    <property type="nucleotide sequence ID" value="NZ_MOXD01000020.1"/>
</dbReference>
<evidence type="ECO:0000313" key="3">
    <source>
        <dbReference type="EMBL" id="OMQ19570.1"/>
    </source>
</evidence>
<evidence type="ECO:0000256" key="2">
    <source>
        <dbReference type="ARBA" id="ARBA00022649"/>
    </source>
</evidence>
<proteinExistence type="inferred from homology"/>
<dbReference type="EMBL" id="MOXD01000020">
    <property type="protein sequence ID" value="OMQ19570.1"/>
    <property type="molecule type" value="Genomic_DNA"/>
</dbReference>
<dbReference type="OrthoDB" id="9798046at2"/>